<comment type="caution">
    <text evidence="2">The sequence shown here is derived from an EMBL/GenBank/DDBJ whole genome shotgun (WGS) entry which is preliminary data.</text>
</comment>
<evidence type="ECO:0000313" key="3">
    <source>
        <dbReference type="Proteomes" id="UP000653411"/>
    </source>
</evidence>
<gene>
    <name evidence="2" type="ORF">GCM10011578_087130</name>
</gene>
<dbReference type="InterPro" id="IPR009003">
    <property type="entry name" value="Peptidase_S1_PA"/>
</dbReference>
<name>A0A918CWV9_9ACTN</name>
<proteinExistence type="predicted"/>
<accession>A0A918CWV9</accession>
<dbReference type="PROSITE" id="PS00134">
    <property type="entry name" value="TRYPSIN_HIS"/>
    <property type="match status" value="1"/>
</dbReference>
<dbReference type="SUPFAM" id="SSF50494">
    <property type="entry name" value="Trypsin-like serine proteases"/>
    <property type="match status" value="1"/>
</dbReference>
<dbReference type="InterPro" id="IPR043504">
    <property type="entry name" value="Peptidase_S1_PA_chymotrypsin"/>
</dbReference>
<protein>
    <submittedName>
        <fullName evidence="2">Uncharacterized protein</fullName>
    </submittedName>
</protein>
<evidence type="ECO:0000256" key="1">
    <source>
        <dbReference type="SAM" id="MobiDB-lite"/>
    </source>
</evidence>
<dbReference type="InterPro" id="IPR013783">
    <property type="entry name" value="Ig-like_fold"/>
</dbReference>
<dbReference type="Gene3D" id="2.60.40.10">
    <property type="entry name" value="Immunoglobulins"/>
    <property type="match status" value="4"/>
</dbReference>
<dbReference type="InterPro" id="IPR018114">
    <property type="entry name" value="TRYPSIN_HIS"/>
</dbReference>
<reference evidence="2" key="1">
    <citation type="journal article" date="2014" name="Int. J. Syst. Evol. Microbiol.">
        <title>Complete genome sequence of Corynebacterium casei LMG S-19264T (=DSM 44701T), isolated from a smear-ripened cheese.</title>
        <authorList>
            <consortium name="US DOE Joint Genome Institute (JGI-PGF)"/>
            <person name="Walter F."/>
            <person name="Albersmeier A."/>
            <person name="Kalinowski J."/>
            <person name="Ruckert C."/>
        </authorList>
    </citation>
    <scope>NUCLEOTIDE SEQUENCE</scope>
    <source>
        <strain evidence="2">CGMCC 4.7110</strain>
    </source>
</reference>
<keyword evidence="3" id="KW-1185">Reference proteome</keyword>
<dbReference type="EMBL" id="BMML01000031">
    <property type="protein sequence ID" value="GGN40011.1"/>
    <property type="molecule type" value="Genomic_DNA"/>
</dbReference>
<organism evidence="2 3">
    <name type="scientific">Streptomyces fuscichromogenes</name>
    <dbReference type="NCBI Taxonomy" id="1324013"/>
    <lineage>
        <taxon>Bacteria</taxon>
        <taxon>Bacillati</taxon>
        <taxon>Actinomycetota</taxon>
        <taxon>Actinomycetes</taxon>
        <taxon>Kitasatosporales</taxon>
        <taxon>Streptomycetaceae</taxon>
        <taxon>Streptomyces</taxon>
    </lineage>
</organism>
<feature type="region of interest" description="Disordered" evidence="1">
    <location>
        <begin position="1129"/>
        <end position="1162"/>
    </location>
</feature>
<feature type="region of interest" description="Disordered" evidence="1">
    <location>
        <begin position="16"/>
        <end position="44"/>
    </location>
</feature>
<dbReference type="GO" id="GO:0005975">
    <property type="term" value="P:carbohydrate metabolic process"/>
    <property type="evidence" value="ECO:0007669"/>
    <property type="project" value="UniProtKB-ARBA"/>
</dbReference>
<dbReference type="NCBIfam" id="NF033679">
    <property type="entry name" value="DNRLRE_dom"/>
    <property type="match status" value="1"/>
</dbReference>
<reference evidence="2" key="2">
    <citation type="submission" date="2020-09" db="EMBL/GenBank/DDBJ databases">
        <authorList>
            <person name="Sun Q."/>
            <person name="Zhou Y."/>
        </authorList>
    </citation>
    <scope>NUCLEOTIDE SEQUENCE</scope>
    <source>
        <strain evidence="2">CGMCC 4.7110</strain>
    </source>
</reference>
<dbReference type="GO" id="GO:0004252">
    <property type="term" value="F:serine-type endopeptidase activity"/>
    <property type="evidence" value="ECO:0007669"/>
    <property type="project" value="InterPro"/>
</dbReference>
<dbReference type="Proteomes" id="UP000653411">
    <property type="component" value="Unassembled WGS sequence"/>
</dbReference>
<dbReference type="Gene3D" id="2.40.10.10">
    <property type="entry name" value="Trypsin-like serine proteases"/>
    <property type="match status" value="2"/>
</dbReference>
<sequence>MLALTLAGGLAAVAEREAQAESGTPAASPSASAADLGPAEAADESEARLLAQAQGRRIEILSERTATGGVWADPAGTLTAEAYPAPVRVKEDGVWHDIDTTLSDTGASLTPQTTGTDLDVSDGGDTHLAQVTEGKRSFGLGWETELPTPEVAGDTASYQVGPDETLTVTALADGFSQNILLDRAPAEPVRYRIPVRTEGLTLSLADSGHLLLKDASGRLVAEAPAPMMWDAEQDELSGEPARQTRVDTRVEQDADGAQTLVLTPDPEFLATAHYPVTVDPTSTLAVSTDTWVATNYPDSQVSSTELKSGTYDGGTTKARSYLKFDVSGLAGKHIVDTNLALYSTWSSSCATSGSGTQIRRITGSWSSATVTWGDQPATTTTGAVVSTVAKGHDSNCPAGTVGFDVDAIVQAWADGSDNHGVQVRGVDETDSLTWRRYRSANYVSGEDAATEPHLSVTYDSYPGATSLFLPFDSTATSDATPTLRARSGDADLDELRFTFEVWDTDLTTRRSTGNTAYLSPTSIASWTSPTLPSGVHKWRARAYDGGNWSKSWSSWRTLTVDPSAPTAPTITSTSHASPDSWYGTDDFTATLAASDTSAITGYAVKTDQNPVTAAGTEVTQTSTTVTATDRADGTWYVHAAARNAAGLWSATRHFAFHVDTGAPGAPTVTSSTHPLSGAVYAGRTASFTWTAPADTAGAAGYTVLVDQSTSTLPATTGTVQTGTSYSTTVTADGTWYLHVRAKDRAANWSATAAHFAFQVDAGLALRPVITSAGHPDQSAAYRTTTLTAAWTTSATAAGYSLTVDSSAGTVPDTVTDSTSASYSGTKGEGTWYLHVRAVDAAGTWGPAAHYRFTVDTTAPAAPTVASPDFPDDGWAGDAGDTGAFVLTSADPGLKSLRYRLDDGTETTVAATGAATTVRVTVADEGSHHLTAVAVDKAGNASATAAYTFHVGTAGIVSPLPGEQVGHQVPLAAAGPGDLTGVTFQYRRADTESWTDVPVGQVTGPSGAAVTWPVEVSGGTLSGLLWDTGTLTADGGLQLRVRFTGDDSPAPSEPVTVDLDRVTVLTGPVALDDLAEPDTAESYALDAAEERAEADPDDLAPPYLDSDTGEIVAPVTDPAAKSEATAAITLTGIPVDQGSADGTPEGDPDTGVEAPAGEDGVADTAATQNTTITPVTEEVEHSQAELQSITDEVLLLTEDEVPGASDLVTAAVDAETNRVVVEVPADNAEVADALGTRYGTDTVAVRVAPAVKALQASAGRYTDVSPFKGGAAYEPVRVSSNGTLSDGIRCTTAFPWTHQGQPYMLSAGHCTTGNGYLDSWNPELTFADVAYDNWNNSKGSVKIAGKSYYSGDLVIGKVYENKYNVSARIYKGGPNGSQTRRVQNRWTTRSKVGQQFCSGGSTTGEVCGWKVTSGKLTIKYSDGTVIKNATRGKKNSGTCDYPGDSGGPVYTVLKNGHVYAKGVISGGLCSGWGIGSDGDDDGWNDDKDCSDATDYDCEIIFTDIKLAEDALPGLVKKW</sequence>
<evidence type="ECO:0000313" key="2">
    <source>
        <dbReference type="EMBL" id="GGN40011.1"/>
    </source>
</evidence>
<dbReference type="GO" id="GO:0006508">
    <property type="term" value="P:proteolysis"/>
    <property type="evidence" value="ECO:0007669"/>
    <property type="project" value="InterPro"/>
</dbReference>
<feature type="compositionally biased region" description="Low complexity" evidence="1">
    <location>
        <begin position="25"/>
        <end position="34"/>
    </location>
</feature>